<evidence type="ECO:0000256" key="2">
    <source>
        <dbReference type="ARBA" id="ARBA00023125"/>
    </source>
</evidence>
<dbReference type="PANTHER" id="PTHR30136">
    <property type="entry name" value="HELIX-TURN-HELIX TRANSCRIPTIONAL REGULATOR, ICLR FAMILY"/>
    <property type="match status" value="1"/>
</dbReference>
<dbReference type="Gene3D" id="3.30.450.40">
    <property type="match status" value="1"/>
</dbReference>
<dbReference type="AlphaFoldDB" id="A0A1H8AZR9"/>
<dbReference type="Pfam" id="PF01614">
    <property type="entry name" value="IclR_C"/>
    <property type="match status" value="1"/>
</dbReference>
<organism evidence="6 7">
    <name type="scientific">Sphingomonas gellani</name>
    <dbReference type="NCBI Taxonomy" id="1166340"/>
    <lineage>
        <taxon>Bacteria</taxon>
        <taxon>Pseudomonadati</taxon>
        <taxon>Pseudomonadota</taxon>
        <taxon>Alphaproteobacteria</taxon>
        <taxon>Sphingomonadales</taxon>
        <taxon>Sphingomonadaceae</taxon>
        <taxon>Sphingomonas</taxon>
    </lineage>
</organism>
<evidence type="ECO:0000313" key="7">
    <source>
        <dbReference type="Proteomes" id="UP000199206"/>
    </source>
</evidence>
<evidence type="ECO:0000256" key="3">
    <source>
        <dbReference type="ARBA" id="ARBA00023163"/>
    </source>
</evidence>
<dbReference type="GO" id="GO:0045892">
    <property type="term" value="P:negative regulation of DNA-templated transcription"/>
    <property type="evidence" value="ECO:0007669"/>
    <property type="project" value="TreeGrafter"/>
</dbReference>
<dbReference type="SUPFAM" id="SSF55781">
    <property type="entry name" value="GAF domain-like"/>
    <property type="match status" value="1"/>
</dbReference>
<dbReference type="InterPro" id="IPR036388">
    <property type="entry name" value="WH-like_DNA-bd_sf"/>
</dbReference>
<dbReference type="OrthoDB" id="6057486at2"/>
<feature type="domain" description="IclR-ED" evidence="5">
    <location>
        <begin position="71"/>
        <end position="249"/>
    </location>
</feature>
<evidence type="ECO:0000256" key="1">
    <source>
        <dbReference type="ARBA" id="ARBA00023015"/>
    </source>
</evidence>
<dbReference type="Pfam" id="PF09339">
    <property type="entry name" value="HTH_IclR"/>
    <property type="match status" value="1"/>
</dbReference>
<feature type="domain" description="HTH iclR-type" evidence="4">
    <location>
        <begin position="9"/>
        <end position="77"/>
    </location>
</feature>
<dbReference type="Proteomes" id="UP000199206">
    <property type="component" value="Unassembled WGS sequence"/>
</dbReference>
<evidence type="ECO:0000259" key="5">
    <source>
        <dbReference type="PROSITE" id="PS51078"/>
    </source>
</evidence>
<dbReference type="SMART" id="SM00346">
    <property type="entry name" value="HTH_ICLR"/>
    <property type="match status" value="1"/>
</dbReference>
<accession>A0A1H8AZR9</accession>
<dbReference type="InterPro" id="IPR050707">
    <property type="entry name" value="HTH_MetabolicPath_Reg"/>
</dbReference>
<gene>
    <name evidence="6" type="ORF">SAMN05192583_1109</name>
</gene>
<evidence type="ECO:0000313" key="6">
    <source>
        <dbReference type="EMBL" id="SEM75404.1"/>
    </source>
</evidence>
<dbReference type="PROSITE" id="PS51077">
    <property type="entry name" value="HTH_ICLR"/>
    <property type="match status" value="1"/>
</dbReference>
<dbReference type="GO" id="GO:0003677">
    <property type="term" value="F:DNA binding"/>
    <property type="evidence" value="ECO:0007669"/>
    <property type="project" value="UniProtKB-KW"/>
</dbReference>
<keyword evidence="2" id="KW-0238">DNA-binding</keyword>
<dbReference type="PROSITE" id="PS51078">
    <property type="entry name" value="ICLR_ED"/>
    <property type="match status" value="1"/>
</dbReference>
<dbReference type="SUPFAM" id="SSF46785">
    <property type="entry name" value="Winged helix' DNA-binding domain"/>
    <property type="match status" value="1"/>
</dbReference>
<keyword evidence="1" id="KW-0805">Transcription regulation</keyword>
<sequence length="253" mass="27306">MSSEPKYRAPALEKGLMILETLARSSEPMTMSDISAAVSRSRNEIFRMLQVLEEMGYISRDTAGAYALTNRLFALGMQQPPIRDLVSTSLPVMHHLAEQAGQSCQLAVASGAEMVVIARVEAPGMLGFAVRVGYRRPLHLSASGETILAFQPERARDQMIDEIERLDPSVSRAALLKTLAAVREAGHVTHHSPVLKGIVDISAPILVQATAMAALTVPFVEGTEDHADIDRATALVIEAADMVSHALEGTRID</sequence>
<proteinExistence type="predicted"/>
<protein>
    <submittedName>
        <fullName evidence="6">Transcriptional regulator, IclR family</fullName>
    </submittedName>
</protein>
<dbReference type="Gene3D" id="1.10.10.10">
    <property type="entry name" value="Winged helix-like DNA-binding domain superfamily/Winged helix DNA-binding domain"/>
    <property type="match status" value="1"/>
</dbReference>
<dbReference type="PANTHER" id="PTHR30136:SF7">
    <property type="entry name" value="HTH-TYPE TRANSCRIPTIONAL REGULATOR KDGR-RELATED"/>
    <property type="match status" value="1"/>
</dbReference>
<dbReference type="InterPro" id="IPR005471">
    <property type="entry name" value="Tscrpt_reg_IclR_N"/>
</dbReference>
<keyword evidence="7" id="KW-1185">Reference proteome</keyword>
<dbReference type="EMBL" id="FOCF01000002">
    <property type="protein sequence ID" value="SEM75404.1"/>
    <property type="molecule type" value="Genomic_DNA"/>
</dbReference>
<dbReference type="InterPro" id="IPR029016">
    <property type="entry name" value="GAF-like_dom_sf"/>
</dbReference>
<dbReference type="STRING" id="1166340.SAMN05192583_1109"/>
<keyword evidence="3" id="KW-0804">Transcription</keyword>
<dbReference type="GO" id="GO:0003700">
    <property type="term" value="F:DNA-binding transcription factor activity"/>
    <property type="evidence" value="ECO:0007669"/>
    <property type="project" value="TreeGrafter"/>
</dbReference>
<name>A0A1H8AZR9_9SPHN</name>
<reference evidence="7" key="1">
    <citation type="submission" date="2016-10" db="EMBL/GenBank/DDBJ databases">
        <authorList>
            <person name="Varghese N."/>
            <person name="Submissions S."/>
        </authorList>
    </citation>
    <scope>NUCLEOTIDE SEQUENCE [LARGE SCALE GENOMIC DNA]</scope>
    <source>
        <strain evidence="7">S6-262</strain>
    </source>
</reference>
<evidence type="ECO:0000259" key="4">
    <source>
        <dbReference type="PROSITE" id="PS51077"/>
    </source>
</evidence>
<dbReference type="InterPro" id="IPR014757">
    <property type="entry name" value="Tscrpt_reg_IclR_C"/>
</dbReference>
<dbReference type="InterPro" id="IPR036390">
    <property type="entry name" value="WH_DNA-bd_sf"/>
</dbReference>
<dbReference type="RefSeq" id="WP_093664457.1">
    <property type="nucleotide sequence ID" value="NZ_FOCF01000002.1"/>
</dbReference>